<dbReference type="GO" id="GO:0003886">
    <property type="term" value="F:DNA (cytosine-5-)-methyltransferase activity"/>
    <property type="evidence" value="ECO:0007669"/>
    <property type="project" value="UniProtKB-EC"/>
</dbReference>
<dbReference type="AlphaFoldDB" id="A0AA48GV75"/>
<comment type="catalytic activity">
    <reaction evidence="4">
        <text>a 2'-deoxycytidine in DNA + S-adenosyl-L-methionine = a 5-methyl-2'-deoxycytidine in DNA + S-adenosyl-L-homocysteine + H(+)</text>
        <dbReference type="Rhea" id="RHEA:13681"/>
        <dbReference type="Rhea" id="RHEA-COMP:11369"/>
        <dbReference type="Rhea" id="RHEA-COMP:11370"/>
        <dbReference type="ChEBI" id="CHEBI:15378"/>
        <dbReference type="ChEBI" id="CHEBI:57856"/>
        <dbReference type="ChEBI" id="CHEBI:59789"/>
        <dbReference type="ChEBI" id="CHEBI:85452"/>
        <dbReference type="ChEBI" id="CHEBI:85454"/>
        <dbReference type="EC" id="2.1.1.37"/>
    </reaction>
</comment>
<gene>
    <name evidence="5" type="ORF">METESE_11980</name>
</gene>
<keyword evidence="3" id="KW-0680">Restriction system</keyword>
<dbReference type="InterPro" id="IPR029063">
    <property type="entry name" value="SAM-dependent_MTases_sf"/>
</dbReference>
<dbReference type="GO" id="GO:0009307">
    <property type="term" value="P:DNA restriction-modification system"/>
    <property type="evidence" value="ECO:0007669"/>
    <property type="project" value="UniProtKB-KW"/>
</dbReference>
<accession>A0AA48GV75</accession>
<evidence type="ECO:0000313" key="5">
    <source>
        <dbReference type="EMBL" id="BDU76240.1"/>
    </source>
</evidence>
<keyword evidence="2" id="KW-0808">Transferase</keyword>
<keyword evidence="1" id="KW-0489">Methyltransferase</keyword>
<dbReference type="KEGG" id="msea:METESE_11980"/>
<dbReference type="SUPFAM" id="SSF53335">
    <property type="entry name" value="S-adenosyl-L-methionine-dependent methyltransferases"/>
    <property type="match status" value="1"/>
</dbReference>
<name>A0AA48GV75_9BACT</name>
<organism evidence="5 6">
    <name type="scientific">Mesoterricola sediminis</name>
    <dbReference type="NCBI Taxonomy" id="2927980"/>
    <lineage>
        <taxon>Bacteria</taxon>
        <taxon>Pseudomonadati</taxon>
        <taxon>Acidobacteriota</taxon>
        <taxon>Holophagae</taxon>
        <taxon>Holophagales</taxon>
        <taxon>Holophagaceae</taxon>
        <taxon>Mesoterricola</taxon>
    </lineage>
</organism>
<dbReference type="Proteomes" id="UP001228113">
    <property type="component" value="Chromosome"/>
</dbReference>
<evidence type="ECO:0000313" key="6">
    <source>
        <dbReference type="Proteomes" id="UP001228113"/>
    </source>
</evidence>
<evidence type="ECO:0000256" key="3">
    <source>
        <dbReference type="ARBA" id="ARBA00022747"/>
    </source>
</evidence>
<evidence type="ECO:0000256" key="2">
    <source>
        <dbReference type="ARBA" id="ARBA00022679"/>
    </source>
</evidence>
<reference evidence="5" key="1">
    <citation type="journal article" date="2023" name="Int. J. Syst. Evol. Microbiol.">
        <title>Mesoterricola silvestris gen. nov., sp. nov., Mesoterricola sediminis sp. nov., Geothrix oryzae sp. nov., Geothrix edaphica sp. nov., Geothrix rubra sp. nov., and Geothrix limicola sp. nov., six novel members of Acidobacteriota isolated from soils.</title>
        <authorList>
            <person name="Itoh H."/>
            <person name="Sugisawa Y."/>
            <person name="Mise K."/>
            <person name="Xu Z."/>
            <person name="Kuniyasu M."/>
            <person name="Ushijima N."/>
            <person name="Kawano K."/>
            <person name="Kobayashi E."/>
            <person name="Shiratori Y."/>
            <person name="Masuda Y."/>
            <person name="Senoo K."/>
        </authorList>
    </citation>
    <scope>NUCLEOTIDE SEQUENCE</scope>
    <source>
        <strain evidence="5">W786</strain>
    </source>
</reference>
<proteinExistence type="predicted"/>
<keyword evidence="6" id="KW-1185">Reference proteome</keyword>
<dbReference type="Gene3D" id="3.90.120.10">
    <property type="entry name" value="DNA Methylase, subunit A, domain 2"/>
    <property type="match status" value="1"/>
</dbReference>
<dbReference type="GO" id="GO:0032259">
    <property type="term" value="P:methylation"/>
    <property type="evidence" value="ECO:0007669"/>
    <property type="project" value="UniProtKB-KW"/>
</dbReference>
<evidence type="ECO:0008006" key="7">
    <source>
        <dbReference type="Google" id="ProtNLM"/>
    </source>
</evidence>
<evidence type="ECO:0000256" key="4">
    <source>
        <dbReference type="ARBA" id="ARBA00047422"/>
    </source>
</evidence>
<sequence length="58" mass="6526">MKGGLTRMMNVQETLGAMGFPSDYRLSGKHKEDINLLGNAVCPPKVRWLLRHVMEQVA</sequence>
<dbReference type="InterPro" id="IPR001525">
    <property type="entry name" value="C5_MeTfrase"/>
</dbReference>
<protein>
    <recommendedName>
        <fullName evidence="7">DNA (cytosine-5-)-methyltransferase</fullName>
    </recommendedName>
</protein>
<dbReference type="EMBL" id="AP027081">
    <property type="protein sequence ID" value="BDU76240.1"/>
    <property type="molecule type" value="Genomic_DNA"/>
</dbReference>
<dbReference type="Pfam" id="PF00145">
    <property type="entry name" value="DNA_methylase"/>
    <property type="match status" value="1"/>
</dbReference>
<evidence type="ECO:0000256" key="1">
    <source>
        <dbReference type="ARBA" id="ARBA00022603"/>
    </source>
</evidence>